<dbReference type="AlphaFoldDB" id="A0AA39M3D0"/>
<dbReference type="EMBL" id="JAUCMV010000002">
    <property type="protein sequence ID" value="KAK0419238.1"/>
    <property type="molecule type" value="Genomic_DNA"/>
</dbReference>
<accession>A0AA39M3D0</accession>
<name>A0AA39M3D0_9BILA</name>
<keyword evidence="3" id="KW-1185">Reference proteome</keyword>
<comment type="caution">
    <text evidence="2">The sequence shown here is derived from an EMBL/GenBank/DDBJ whole genome shotgun (WGS) entry which is preliminary data.</text>
</comment>
<sequence length="138" mass="15221">MSALVQFVCLSVVAVLQVSAAIRVSRSWIDLTPIPHFPSPPHSDHVLRSLFHDRNEKLNREGSLERTLVGSYFNMMGKYGTKPAVTALPAAMMEAVRRPPPGRVIIRDLTSNKIRTAKDNPYGTSKSAKALCGMMKLC</sequence>
<keyword evidence="1" id="KW-0732">Signal</keyword>
<evidence type="ECO:0000313" key="3">
    <source>
        <dbReference type="Proteomes" id="UP001175271"/>
    </source>
</evidence>
<evidence type="ECO:0000313" key="2">
    <source>
        <dbReference type="EMBL" id="KAK0419238.1"/>
    </source>
</evidence>
<gene>
    <name evidence="2" type="ORF">QR680_014033</name>
</gene>
<organism evidence="2 3">
    <name type="scientific">Steinernema hermaphroditum</name>
    <dbReference type="NCBI Taxonomy" id="289476"/>
    <lineage>
        <taxon>Eukaryota</taxon>
        <taxon>Metazoa</taxon>
        <taxon>Ecdysozoa</taxon>
        <taxon>Nematoda</taxon>
        <taxon>Chromadorea</taxon>
        <taxon>Rhabditida</taxon>
        <taxon>Tylenchina</taxon>
        <taxon>Panagrolaimomorpha</taxon>
        <taxon>Strongyloidoidea</taxon>
        <taxon>Steinernematidae</taxon>
        <taxon>Steinernema</taxon>
    </lineage>
</organism>
<evidence type="ECO:0000256" key="1">
    <source>
        <dbReference type="SAM" id="SignalP"/>
    </source>
</evidence>
<feature type="chain" id="PRO_5041307481" evidence="1">
    <location>
        <begin position="22"/>
        <end position="138"/>
    </location>
</feature>
<dbReference type="Proteomes" id="UP001175271">
    <property type="component" value="Unassembled WGS sequence"/>
</dbReference>
<proteinExistence type="predicted"/>
<reference evidence="2" key="1">
    <citation type="submission" date="2023-06" db="EMBL/GenBank/DDBJ databases">
        <title>Genomic analysis of the entomopathogenic nematode Steinernema hermaphroditum.</title>
        <authorList>
            <person name="Schwarz E.M."/>
            <person name="Heppert J.K."/>
            <person name="Baniya A."/>
            <person name="Schwartz H.T."/>
            <person name="Tan C.-H."/>
            <person name="Antoshechkin I."/>
            <person name="Sternberg P.W."/>
            <person name="Goodrich-Blair H."/>
            <person name="Dillman A.R."/>
        </authorList>
    </citation>
    <scope>NUCLEOTIDE SEQUENCE</scope>
    <source>
        <strain evidence="2">PS9179</strain>
        <tissue evidence="2">Whole animal</tissue>
    </source>
</reference>
<protein>
    <submittedName>
        <fullName evidence="2">Uncharacterized protein</fullName>
    </submittedName>
</protein>
<feature type="signal peptide" evidence="1">
    <location>
        <begin position="1"/>
        <end position="21"/>
    </location>
</feature>